<comment type="caution">
    <text evidence="1">The sequence shown here is derived from an EMBL/GenBank/DDBJ whole genome shotgun (WGS) entry which is preliminary data.</text>
</comment>
<dbReference type="InterPro" id="IPR009057">
    <property type="entry name" value="Homeodomain-like_sf"/>
</dbReference>
<organism evidence="1 2">
    <name type="scientific">Candidatus Magnetominusculus xianensis</name>
    <dbReference type="NCBI Taxonomy" id="1748249"/>
    <lineage>
        <taxon>Bacteria</taxon>
        <taxon>Pseudomonadati</taxon>
        <taxon>Nitrospirota</taxon>
        <taxon>Nitrospiria</taxon>
        <taxon>Nitrospirales</taxon>
        <taxon>Nitrospiraceae</taxon>
        <taxon>Candidatus Magnetominusculus</taxon>
    </lineage>
</organism>
<gene>
    <name evidence="1" type="ORF">ASN18_2769</name>
</gene>
<keyword evidence="2" id="KW-1185">Reference proteome</keyword>
<accession>A0ABR5SC53</accession>
<dbReference type="Proteomes" id="UP000060487">
    <property type="component" value="Unassembled WGS sequence"/>
</dbReference>
<protein>
    <submittedName>
        <fullName evidence="1">Transposase</fullName>
    </submittedName>
</protein>
<reference evidence="1 2" key="1">
    <citation type="submission" date="2015-11" db="EMBL/GenBank/DDBJ databases">
        <authorList>
            <person name="Lin W."/>
        </authorList>
    </citation>
    <scope>NUCLEOTIDE SEQUENCE [LARGE SCALE GENOMIC DNA]</scope>
    <source>
        <strain evidence="1 2">HCH-1</strain>
    </source>
</reference>
<dbReference type="RefSeq" id="WP_085053388.1">
    <property type="nucleotide sequence ID" value="NZ_LNQR01000108.1"/>
</dbReference>
<dbReference type="SUPFAM" id="SSF46689">
    <property type="entry name" value="Homeodomain-like"/>
    <property type="match status" value="1"/>
</dbReference>
<dbReference type="Pfam" id="PF13384">
    <property type="entry name" value="HTH_23"/>
    <property type="match status" value="1"/>
</dbReference>
<sequence>MAKEDIVIESKRDLKKLHVIEKVEEGILKQREAAEFLGISGRQVRRISKRFKEEGQRGFRIN</sequence>
<dbReference type="EMBL" id="LNQR01000108">
    <property type="protein sequence ID" value="KWT79148.1"/>
    <property type="molecule type" value="Genomic_DNA"/>
</dbReference>
<evidence type="ECO:0000313" key="1">
    <source>
        <dbReference type="EMBL" id="KWT79148.1"/>
    </source>
</evidence>
<name>A0ABR5SC53_9BACT</name>
<evidence type="ECO:0000313" key="2">
    <source>
        <dbReference type="Proteomes" id="UP000060487"/>
    </source>
</evidence>
<proteinExistence type="predicted"/>